<reference evidence="5" key="1">
    <citation type="journal article" date="2013" name="Nature">
        <title>Pan genome of the phytoplankton Emiliania underpins its global distribution.</title>
        <authorList>
            <person name="Read B.A."/>
            <person name="Kegel J."/>
            <person name="Klute M.J."/>
            <person name="Kuo A."/>
            <person name="Lefebvre S.C."/>
            <person name="Maumus F."/>
            <person name="Mayer C."/>
            <person name="Miller J."/>
            <person name="Monier A."/>
            <person name="Salamov A."/>
            <person name="Young J."/>
            <person name="Aguilar M."/>
            <person name="Claverie J.M."/>
            <person name="Frickenhaus S."/>
            <person name="Gonzalez K."/>
            <person name="Herman E.K."/>
            <person name="Lin Y.C."/>
            <person name="Napier J."/>
            <person name="Ogata H."/>
            <person name="Sarno A.F."/>
            <person name="Shmutz J."/>
            <person name="Schroeder D."/>
            <person name="de Vargas C."/>
            <person name="Verret F."/>
            <person name="von Dassow P."/>
            <person name="Valentin K."/>
            <person name="Van de Peer Y."/>
            <person name="Wheeler G."/>
            <person name="Dacks J.B."/>
            <person name="Delwiche C.F."/>
            <person name="Dyhrman S.T."/>
            <person name="Glockner G."/>
            <person name="John U."/>
            <person name="Richards T."/>
            <person name="Worden A.Z."/>
            <person name="Zhang X."/>
            <person name="Grigoriev I.V."/>
            <person name="Allen A.E."/>
            <person name="Bidle K."/>
            <person name="Borodovsky M."/>
            <person name="Bowler C."/>
            <person name="Brownlee C."/>
            <person name="Cock J.M."/>
            <person name="Elias M."/>
            <person name="Gladyshev V.N."/>
            <person name="Groth M."/>
            <person name="Guda C."/>
            <person name="Hadaegh A."/>
            <person name="Iglesias-Rodriguez M.D."/>
            <person name="Jenkins J."/>
            <person name="Jones B.M."/>
            <person name="Lawson T."/>
            <person name="Leese F."/>
            <person name="Lindquist E."/>
            <person name="Lobanov A."/>
            <person name="Lomsadze A."/>
            <person name="Malik S.B."/>
            <person name="Marsh M.E."/>
            <person name="Mackinder L."/>
            <person name="Mock T."/>
            <person name="Mueller-Roeber B."/>
            <person name="Pagarete A."/>
            <person name="Parker M."/>
            <person name="Probert I."/>
            <person name="Quesneville H."/>
            <person name="Raines C."/>
            <person name="Rensing S.A."/>
            <person name="Riano-Pachon D.M."/>
            <person name="Richier S."/>
            <person name="Rokitta S."/>
            <person name="Shiraiwa Y."/>
            <person name="Soanes D.M."/>
            <person name="van der Giezen M."/>
            <person name="Wahlund T.M."/>
            <person name="Williams B."/>
            <person name="Wilson W."/>
            <person name="Wolfe G."/>
            <person name="Wurch L.L."/>
        </authorList>
    </citation>
    <scope>NUCLEOTIDE SEQUENCE</scope>
</reference>
<reference evidence="4" key="2">
    <citation type="submission" date="2024-10" db="UniProtKB">
        <authorList>
            <consortium name="EnsemblProtists"/>
        </authorList>
    </citation>
    <scope>IDENTIFICATION</scope>
</reference>
<keyword evidence="5" id="KW-1185">Reference proteome</keyword>
<dbReference type="InterPro" id="IPR022742">
    <property type="entry name" value="Hydrolase_4"/>
</dbReference>
<dbReference type="GO" id="GO:0034338">
    <property type="term" value="F:short-chain carboxylesterase activity"/>
    <property type="evidence" value="ECO:0007669"/>
    <property type="project" value="TreeGrafter"/>
</dbReference>
<comment type="similarity">
    <text evidence="1">Belongs to the AB hydrolase superfamily. AB hydrolase 4 family.</text>
</comment>
<dbReference type="RefSeq" id="XP_005784243.1">
    <property type="nucleotide sequence ID" value="XM_005784186.1"/>
</dbReference>
<dbReference type="HOGENOM" id="CLU_697265_0_0_1"/>
<evidence type="ECO:0000256" key="1">
    <source>
        <dbReference type="ARBA" id="ARBA00010884"/>
    </source>
</evidence>
<sequence>MIAVLPAAGKAAAALVVAADVASRLQRSVPAWTIGSDAEEVAEAVRKVAGDASFWPTPWLGGLFSGHLQTIWYGLNIFSPQIAHREDVWRTADGGTLALAWPDVPASVAADAPIVLILPGLCGSIAGTAHTLRAMISQGLRPVVLHARGCGRPLTSPRFSLFGSTEDLREALMRILTQRPGARLLLHSISAGTALMVRYLGEEGAATPVAAAFANCPGYDISVCLSRCGALYDSAFYIGVLKRHWLRGQNGAVLRRAAPEVCRRMEESRDMHSFMVAASPFAAAPEAPPKEGLGSPASVIGRGIGSAFAAYLSRCNPMGVPILILNADDDPVCKPRNVDDNAPALLGGRSCPRAVLLRYGKGGHCCFARGLTAARWADQLSAAFLAEATTGAALDE</sequence>
<dbReference type="InterPro" id="IPR012020">
    <property type="entry name" value="ABHD4"/>
</dbReference>
<dbReference type="GeneID" id="17277088"/>
<proteinExistence type="inferred from homology"/>
<dbReference type="PIRSF" id="PIRSF005211">
    <property type="entry name" value="Ab_hydro_YheT"/>
    <property type="match status" value="1"/>
</dbReference>
<feature type="active site" description="Charge relay system" evidence="2">
    <location>
        <position position="330"/>
    </location>
</feature>
<dbReference type="InterPro" id="IPR029058">
    <property type="entry name" value="AB_hydrolase_fold"/>
</dbReference>
<accession>A0A0D3K7S9</accession>
<evidence type="ECO:0000256" key="2">
    <source>
        <dbReference type="PIRSR" id="PIRSR005211-1"/>
    </source>
</evidence>
<dbReference type="Pfam" id="PF12146">
    <property type="entry name" value="Hydrolase_4"/>
    <property type="match status" value="1"/>
</dbReference>
<protein>
    <recommendedName>
        <fullName evidence="3">Serine aminopeptidase S33 domain-containing protein</fullName>
    </recommendedName>
</protein>
<evidence type="ECO:0000259" key="3">
    <source>
        <dbReference type="Pfam" id="PF12146"/>
    </source>
</evidence>
<evidence type="ECO:0000313" key="4">
    <source>
        <dbReference type="EnsemblProtists" id="EOD31814"/>
    </source>
</evidence>
<dbReference type="OMA" id="AWSHEAT"/>
<dbReference type="SUPFAM" id="SSF53474">
    <property type="entry name" value="alpha/beta-Hydrolases"/>
    <property type="match status" value="1"/>
</dbReference>
<dbReference type="InterPro" id="IPR050960">
    <property type="entry name" value="AB_hydrolase_4_sf"/>
</dbReference>
<name>A0A0D3K7S9_EMIH1</name>
<dbReference type="PANTHER" id="PTHR10794:SF63">
    <property type="entry name" value="ALPHA_BETA HYDROLASE 1, ISOFORM A"/>
    <property type="match status" value="1"/>
</dbReference>
<dbReference type="KEGG" id="ehx:EMIHUDRAFT_468117"/>
<dbReference type="Gene3D" id="3.40.50.1820">
    <property type="entry name" value="alpha/beta hydrolase"/>
    <property type="match status" value="1"/>
</dbReference>
<feature type="active site" description="Charge relay system" evidence="2">
    <location>
        <position position="190"/>
    </location>
</feature>
<dbReference type="PANTHER" id="PTHR10794">
    <property type="entry name" value="ABHYDROLASE DOMAIN-CONTAINING PROTEIN"/>
    <property type="match status" value="1"/>
</dbReference>
<dbReference type="STRING" id="2903.R1FES7"/>
<dbReference type="GO" id="GO:0047372">
    <property type="term" value="F:monoacylglycerol lipase activity"/>
    <property type="evidence" value="ECO:0007669"/>
    <property type="project" value="TreeGrafter"/>
</dbReference>
<dbReference type="EnsemblProtists" id="EOD31814">
    <property type="protein sequence ID" value="EOD31814"/>
    <property type="gene ID" value="EMIHUDRAFT_468117"/>
</dbReference>
<dbReference type="eggNOG" id="KOG1838">
    <property type="taxonomic scope" value="Eukaryota"/>
</dbReference>
<feature type="active site" description="Charge relay system" evidence="2">
    <location>
        <position position="364"/>
    </location>
</feature>
<organism evidence="4 5">
    <name type="scientific">Emiliania huxleyi (strain CCMP1516)</name>
    <dbReference type="NCBI Taxonomy" id="280463"/>
    <lineage>
        <taxon>Eukaryota</taxon>
        <taxon>Haptista</taxon>
        <taxon>Haptophyta</taxon>
        <taxon>Prymnesiophyceae</taxon>
        <taxon>Isochrysidales</taxon>
        <taxon>Noelaerhabdaceae</taxon>
        <taxon>Emiliania</taxon>
    </lineage>
</organism>
<dbReference type="PaxDb" id="2903-EOD31814"/>
<evidence type="ECO:0000313" key="5">
    <source>
        <dbReference type="Proteomes" id="UP000013827"/>
    </source>
</evidence>
<dbReference type="Proteomes" id="UP000013827">
    <property type="component" value="Unassembled WGS sequence"/>
</dbReference>
<feature type="domain" description="Serine aminopeptidase S33" evidence="3">
    <location>
        <begin position="114"/>
        <end position="337"/>
    </location>
</feature>
<dbReference type="AlphaFoldDB" id="A0A0D3K7S9"/>